<keyword evidence="5" id="KW-0012">Acyltransferase</keyword>
<evidence type="ECO:0000313" key="6">
    <source>
        <dbReference type="Proteomes" id="UP000319837"/>
    </source>
</evidence>
<feature type="transmembrane region" description="Helical" evidence="3">
    <location>
        <begin position="173"/>
        <end position="195"/>
    </location>
</feature>
<name>A0A553SIJ4_NIACI</name>
<dbReference type="AlphaFoldDB" id="A0A553SIJ4"/>
<comment type="caution">
    <text evidence="5">The sequence shown here is derived from an EMBL/GenBank/DDBJ whole genome shotgun (WGS) entry which is preliminary data.</text>
</comment>
<accession>A0A553SIJ4</accession>
<feature type="transmembrane region" description="Helical" evidence="3">
    <location>
        <begin position="21"/>
        <end position="38"/>
    </location>
</feature>
<reference evidence="6" key="1">
    <citation type="submission" date="2018-10" db="EMBL/GenBank/DDBJ databases">
        <title>FDA dAtabase for Regulatory Grade micrObial Sequences (FDA-ARGOS): Supporting development and validation of Infectious Disease Dx tests.</title>
        <authorList>
            <person name="Minogue T."/>
            <person name="Wolcott M."/>
            <person name="Wasieloski L."/>
            <person name="Aguilar W."/>
            <person name="Moore D."/>
            <person name="Tallon L."/>
            <person name="Sadzewicz L."/>
            <person name="Sengamalay N."/>
            <person name="Ott S."/>
            <person name="Godinez A."/>
            <person name="Nagaraj S."/>
            <person name="Vavikolanu K."/>
            <person name="Vyas G."/>
            <person name="Nadendla S."/>
            <person name="George J."/>
            <person name="Sichtig H."/>
        </authorList>
    </citation>
    <scope>NUCLEOTIDE SEQUENCE [LARGE SCALE GENOMIC DNA]</scope>
    <source>
        <strain evidence="6">FDAARGOS_343</strain>
    </source>
</reference>
<dbReference type="Pfam" id="PF01757">
    <property type="entry name" value="Acyl_transf_3"/>
    <property type="match status" value="1"/>
</dbReference>
<protein>
    <submittedName>
        <fullName evidence="5">Acyltransferase</fullName>
    </submittedName>
</protein>
<proteinExistence type="inferred from homology"/>
<comment type="similarity">
    <text evidence="2">Belongs to the acyltransferase 3 family.</text>
</comment>
<feature type="transmembrane region" description="Helical" evidence="3">
    <location>
        <begin position="331"/>
        <end position="353"/>
    </location>
</feature>
<feature type="domain" description="Acyltransferase 3" evidence="4">
    <location>
        <begin position="14"/>
        <end position="382"/>
    </location>
</feature>
<dbReference type="PANTHER" id="PTHR23028">
    <property type="entry name" value="ACETYLTRANSFERASE"/>
    <property type="match status" value="1"/>
</dbReference>
<feature type="transmembrane region" description="Helical" evidence="3">
    <location>
        <begin position="202"/>
        <end position="225"/>
    </location>
</feature>
<evidence type="ECO:0000256" key="3">
    <source>
        <dbReference type="SAM" id="Phobius"/>
    </source>
</evidence>
<dbReference type="InterPro" id="IPR050879">
    <property type="entry name" value="Acyltransferase_3"/>
</dbReference>
<dbReference type="InterPro" id="IPR002656">
    <property type="entry name" value="Acyl_transf_3_dom"/>
</dbReference>
<dbReference type="PANTHER" id="PTHR23028:SF53">
    <property type="entry name" value="ACYL_TRANSF_3 DOMAIN-CONTAINING PROTEIN"/>
    <property type="match status" value="1"/>
</dbReference>
<dbReference type="GO" id="GO:0016020">
    <property type="term" value="C:membrane"/>
    <property type="evidence" value="ECO:0007669"/>
    <property type="project" value="TreeGrafter"/>
</dbReference>
<feature type="transmembrane region" description="Helical" evidence="3">
    <location>
        <begin position="50"/>
        <end position="74"/>
    </location>
</feature>
<dbReference type="GO" id="GO:0000271">
    <property type="term" value="P:polysaccharide biosynthetic process"/>
    <property type="evidence" value="ECO:0007669"/>
    <property type="project" value="TreeGrafter"/>
</dbReference>
<dbReference type="EMBL" id="RIBP01000004">
    <property type="protein sequence ID" value="TRZ36817.1"/>
    <property type="molecule type" value="Genomic_DNA"/>
</dbReference>
<keyword evidence="3" id="KW-0472">Membrane</keyword>
<dbReference type="Proteomes" id="UP000319837">
    <property type="component" value="Unassembled WGS sequence"/>
</dbReference>
<keyword evidence="3" id="KW-1133">Transmembrane helix</keyword>
<keyword evidence="5" id="KW-0808">Transferase</keyword>
<feature type="transmembrane region" description="Helical" evidence="3">
    <location>
        <begin position="265"/>
        <end position="294"/>
    </location>
</feature>
<feature type="transmembrane region" description="Helical" evidence="3">
    <location>
        <begin position="95"/>
        <end position="115"/>
    </location>
</feature>
<evidence type="ECO:0000313" key="5">
    <source>
        <dbReference type="EMBL" id="TRZ36817.1"/>
    </source>
</evidence>
<gene>
    <name evidence="5" type="ORF">CEQ21_15005</name>
</gene>
<sequence length="412" mass="47352">MFLKVKEKAQINTKFLDGLRVIFALWVLLDHFYAYIGGENFVHIPFGEQLLNGSIPVSGFMIITGFLMMYHYLLKQDIELPNQSKTLYRFWLKRLFRLYPIYFIAIITAFLTVPVRDKLNVNILNYFTKSNINGYGEELIYSSNYPSIVDLFSHLTFLHGLIPQNAVSILGPAWSLSLEMQFYLVFPFLFLIFFYKKKSMNLSVLSLLFISTVIAIIMPILFGIYSKVGILTTFPQPSVILYQLPLFVYGMLLATVALKKIKWEFLILGMVSIALTQGKMTILVVLIITVLMFLEKINGRFTATKLLYNVFKKANDFLSSRGANLGANLSYSVYLLHLILLPFVVQISINFFSVITTNKLIIASLSLIFFLTINILVSYFLYYKIEILFIKMGKNLLRIQNSNRNEGIKQSS</sequence>
<keyword evidence="3" id="KW-0812">Transmembrane</keyword>
<evidence type="ECO:0000256" key="2">
    <source>
        <dbReference type="ARBA" id="ARBA00007400"/>
    </source>
</evidence>
<evidence type="ECO:0000256" key="1">
    <source>
        <dbReference type="ARBA" id="ARBA00004370"/>
    </source>
</evidence>
<evidence type="ECO:0000259" key="4">
    <source>
        <dbReference type="Pfam" id="PF01757"/>
    </source>
</evidence>
<organism evidence="5 6">
    <name type="scientific">Niallia circulans</name>
    <name type="common">Bacillus circulans</name>
    <dbReference type="NCBI Taxonomy" id="1397"/>
    <lineage>
        <taxon>Bacteria</taxon>
        <taxon>Bacillati</taxon>
        <taxon>Bacillota</taxon>
        <taxon>Bacilli</taxon>
        <taxon>Bacillales</taxon>
        <taxon>Bacillaceae</taxon>
        <taxon>Niallia</taxon>
    </lineage>
</organism>
<dbReference type="GO" id="GO:0016747">
    <property type="term" value="F:acyltransferase activity, transferring groups other than amino-acyl groups"/>
    <property type="evidence" value="ECO:0007669"/>
    <property type="project" value="InterPro"/>
</dbReference>
<feature type="transmembrane region" description="Helical" evidence="3">
    <location>
        <begin position="360"/>
        <end position="382"/>
    </location>
</feature>
<feature type="transmembrane region" description="Helical" evidence="3">
    <location>
        <begin position="240"/>
        <end position="258"/>
    </location>
</feature>
<comment type="subcellular location">
    <subcellularLocation>
        <location evidence="1">Membrane</location>
    </subcellularLocation>
</comment>